<dbReference type="AlphaFoldDB" id="A0A6P4YEW0"/>
<feature type="chain" id="PRO_5028343004" evidence="3">
    <location>
        <begin position="17"/>
        <end position="395"/>
    </location>
</feature>
<feature type="signal peptide" evidence="3">
    <location>
        <begin position="1"/>
        <end position="16"/>
    </location>
</feature>
<protein>
    <submittedName>
        <fullName evidence="5">Uncharacterized protein LOC109463211</fullName>
    </submittedName>
</protein>
<evidence type="ECO:0000313" key="5">
    <source>
        <dbReference type="RefSeq" id="XP_019615491.1"/>
    </source>
</evidence>
<evidence type="ECO:0000256" key="1">
    <source>
        <dbReference type="ARBA" id="ARBA00022690"/>
    </source>
</evidence>
<dbReference type="RefSeq" id="XP_019615491.1">
    <property type="nucleotide sequence ID" value="XM_019759932.1"/>
</dbReference>
<dbReference type="OrthoDB" id="9993713at2759"/>
<dbReference type="PANTHER" id="PTHR46186">
    <property type="entry name" value="CYSTATIN"/>
    <property type="match status" value="1"/>
</dbReference>
<proteinExistence type="predicted"/>
<dbReference type="GeneID" id="109463211"/>
<name>A0A6P4YEW0_BRABE</name>
<keyword evidence="3" id="KW-0732">Signal</keyword>
<keyword evidence="4" id="KW-1185">Reference proteome</keyword>
<dbReference type="Gene3D" id="3.10.450.10">
    <property type="match status" value="3"/>
</dbReference>
<evidence type="ECO:0000256" key="2">
    <source>
        <dbReference type="ARBA" id="ARBA00022704"/>
    </source>
</evidence>
<evidence type="ECO:0000313" key="4">
    <source>
        <dbReference type="Proteomes" id="UP000515135"/>
    </source>
</evidence>
<keyword evidence="2" id="KW-0789">Thiol protease inhibitor</keyword>
<dbReference type="GO" id="GO:0004869">
    <property type="term" value="F:cysteine-type endopeptidase inhibitor activity"/>
    <property type="evidence" value="ECO:0007669"/>
    <property type="project" value="UniProtKB-KW"/>
</dbReference>
<dbReference type="KEGG" id="bbel:109463211"/>
<dbReference type="PANTHER" id="PTHR46186:SF2">
    <property type="entry name" value="CYSTATIN"/>
    <property type="match status" value="1"/>
</dbReference>
<keyword evidence="1" id="KW-0646">Protease inhibitor</keyword>
<dbReference type="InterPro" id="IPR046350">
    <property type="entry name" value="Cystatin_sf"/>
</dbReference>
<sequence length="395" mass="42405">MLRTVCLLALASLAVAYDAGLRGSIYFAIDNINRGSELDNQFVLEEVLRSGEEIVSRVETLHKFAVRLAYSDCRNGAADAFVASQRCPVQDAHRSVDCTAAVTQVLSDAGVRRRLVGAECGGAQVALGAQTDESLGPLTDAVSASAPGTYEAGTRGSIYFAIDSINQRSGLDNQWVLEEVLRSGELVVSRKESRHSFAIRLAYSDCPNGAADAIVSAERCSVPDPHRSQDCRGTVIQYLSDSGVRRRIAELECSAARQARDTVRPVLSGSLTAVSFATYDAGVRGSIYFAIDAINRGSGHDNQWVLEAVMKSGEQVSDGQSVHRFAIRIAYSDCQKGSMDALSATVRCPVPEPHRSQDCTGSVVQQVSDSDAVRRRVENLQCGVPTTLQTVLVQG</sequence>
<evidence type="ECO:0000256" key="3">
    <source>
        <dbReference type="SAM" id="SignalP"/>
    </source>
</evidence>
<dbReference type="SUPFAM" id="SSF54403">
    <property type="entry name" value="Cystatin/monellin"/>
    <property type="match status" value="1"/>
</dbReference>
<accession>A0A6P4YEW0</accession>
<reference evidence="5" key="1">
    <citation type="submission" date="2025-08" db="UniProtKB">
        <authorList>
            <consortium name="RefSeq"/>
        </authorList>
    </citation>
    <scope>IDENTIFICATION</scope>
    <source>
        <tissue evidence="5">Gonad</tissue>
    </source>
</reference>
<organism evidence="4 5">
    <name type="scientific">Branchiostoma belcheri</name>
    <name type="common">Amphioxus</name>
    <dbReference type="NCBI Taxonomy" id="7741"/>
    <lineage>
        <taxon>Eukaryota</taxon>
        <taxon>Metazoa</taxon>
        <taxon>Chordata</taxon>
        <taxon>Cephalochordata</taxon>
        <taxon>Leptocardii</taxon>
        <taxon>Amphioxiformes</taxon>
        <taxon>Branchiostomatidae</taxon>
        <taxon>Branchiostoma</taxon>
    </lineage>
</organism>
<dbReference type="GO" id="GO:0031982">
    <property type="term" value="C:vesicle"/>
    <property type="evidence" value="ECO:0007669"/>
    <property type="project" value="TreeGrafter"/>
</dbReference>
<dbReference type="Proteomes" id="UP000515135">
    <property type="component" value="Unplaced"/>
</dbReference>
<dbReference type="GO" id="GO:0005737">
    <property type="term" value="C:cytoplasm"/>
    <property type="evidence" value="ECO:0007669"/>
    <property type="project" value="TreeGrafter"/>
</dbReference>
<gene>
    <name evidence="5" type="primary">LOC109463211</name>
</gene>
<dbReference type="GO" id="GO:0005615">
    <property type="term" value="C:extracellular space"/>
    <property type="evidence" value="ECO:0007669"/>
    <property type="project" value="TreeGrafter"/>
</dbReference>